<organism evidence="1">
    <name type="scientific">Anguilla anguilla</name>
    <name type="common">European freshwater eel</name>
    <name type="synonym">Muraena anguilla</name>
    <dbReference type="NCBI Taxonomy" id="7936"/>
    <lineage>
        <taxon>Eukaryota</taxon>
        <taxon>Metazoa</taxon>
        <taxon>Chordata</taxon>
        <taxon>Craniata</taxon>
        <taxon>Vertebrata</taxon>
        <taxon>Euteleostomi</taxon>
        <taxon>Actinopterygii</taxon>
        <taxon>Neopterygii</taxon>
        <taxon>Teleostei</taxon>
        <taxon>Anguilliformes</taxon>
        <taxon>Anguillidae</taxon>
        <taxon>Anguilla</taxon>
    </lineage>
</organism>
<name>A0A0E9XRM7_ANGAN</name>
<reference evidence="1" key="2">
    <citation type="journal article" date="2015" name="Fish Shellfish Immunol.">
        <title>Early steps in the European eel (Anguilla anguilla)-Vibrio vulnificus interaction in the gills: Role of the RtxA13 toxin.</title>
        <authorList>
            <person name="Callol A."/>
            <person name="Pajuelo D."/>
            <person name="Ebbesson L."/>
            <person name="Teles M."/>
            <person name="MacKenzie S."/>
            <person name="Amaro C."/>
        </authorList>
    </citation>
    <scope>NUCLEOTIDE SEQUENCE</scope>
</reference>
<accession>A0A0E9XRM7</accession>
<protein>
    <submittedName>
        <fullName evidence="1">Uncharacterized protein</fullName>
    </submittedName>
</protein>
<dbReference type="EMBL" id="GBXM01003185">
    <property type="protein sequence ID" value="JAI05393.1"/>
    <property type="molecule type" value="Transcribed_RNA"/>
</dbReference>
<evidence type="ECO:0000313" key="1">
    <source>
        <dbReference type="EMBL" id="JAI05393.1"/>
    </source>
</evidence>
<sequence>MDKINTWKKDNNIKLNIKGILCRILTLKRLQNIHAKA</sequence>
<reference evidence="1" key="1">
    <citation type="submission" date="2014-11" db="EMBL/GenBank/DDBJ databases">
        <authorList>
            <person name="Amaro Gonzalez C."/>
        </authorList>
    </citation>
    <scope>NUCLEOTIDE SEQUENCE</scope>
</reference>
<dbReference type="AlphaFoldDB" id="A0A0E9XRM7"/>
<proteinExistence type="predicted"/>